<feature type="region of interest" description="Disordered" evidence="1">
    <location>
        <begin position="1"/>
        <end position="32"/>
    </location>
</feature>
<dbReference type="KEGG" id="cheb:HH215_14585"/>
<dbReference type="GO" id="GO:0004519">
    <property type="term" value="F:endonuclease activity"/>
    <property type="evidence" value="ECO:0007669"/>
    <property type="project" value="UniProtKB-KW"/>
</dbReference>
<feature type="domain" description="Putative restriction endonuclease" evidence="2">
    <location>
        <begin position="37"/>
        <end position="175"/>
    </location>
</feature>
<dbReference type="Gene3D" id="3.90.1570.10">
    <property type="entry name" value="tt1808, chain A"/>
    <property type="match status" value="1"/>
</dbReference>
<dbReference type="PANTHER" id="PTHR34107">
    <property type="entry name" value="SLL0198 PROTEIN-RELATED"/>
    <property type="match status" value="1"/>
</dbReference>
<accession>A0A7Z2ZLR7</accession>
<dbReference type="InterPro" id="IPR011335">
    <property type="entry name" value="Restrct_endonuc-II-like"/>
</dbReference>
<keyword evidence="3" id="KW-0378">Hydrolase</keyword>
<keyword evidence="4" id="KW-1185">Reference proteome</keyword>
<protein>
    <submittedName>
        <fullName evidence="3">Uma2 family endonuclease</fullName>
    </submittedName>
</protein>
<keyword evidence="3" id="KW-0255">Endonuclease</keyword>
<evidence type="ECO:0000259" key="2">
    <source>
        <dbReference type="Pfam" id="PF05685"/>
    </source>
</evidence>
<dbReference type="EMBL" id="CP051680">
    <property type="protein sequence ID" value="QJD84293.1"/>
    <property type="molecule type" value="Genomic_DNA"/>
</dbReference>
<keyword evidence="3" id="KW-0540">Nuclease</keyword>
<dbReference type="RefSeq" id="WP_169280577.1">
    <property type="nucleotide sequence ID" value="NZ_CP051680.1"/>
</dbReference>
<dbReference type="CDD" id="cd06260">
    <property type="entry name" value="DUF820-like"/>
    <property type="match status" value="1"/>
</dbReference>
<evidence type="ECO:0000256" key="1">
    <source>
        <dbReference type="SAM" id="MobiDB-lite"/>
    </source>
</evidence>
<dbReference type="Pfam" id="PF05685">
    <property type="entry name" value="Uma2"/>
    <property type="match status" value="1"/>
</dbReference>
<dbReference type="InterPro" id="IPR008538">
    <property type="entry name" value="Uma2"/>
</dbReference>
<dbReference type="PANTHER" id="PTHR34107:SF4">
    <property type="entry name" value="SLL1222 PROTEIN"/>
    <property type="match status" value="1"/>
</dbReference>
<reference evidence="3 4" key="1">
    <citation type="submission" date="2020-04" db="EMBL/GenBank/DDBJ databases">
        <title>Genome sequencing of novel species.</title>
        <authorList>
            <person name="Heo J."/>
            <person name="Kim S.-J."/>
            <person name="Kim J.-S."/>
            <person name="Hong S.-B."/>
            <person name="Kwon S.-W."/>
        </authorList>
    </citation>
    <scope>NUCLEOTIDE SEQUENCE [LARGE SCALE GENOMIC DNA]</scope>
    <source>
        <strain evidence="3 4">MFER-1</strain>
    </source>
</reference>
<evidence type="ECO:0000313" key="3">
    <source>
        <dbReference type="EMBL" id="QJD84293.1"/>
    </source>
</evidence>
<sequence>MSDKRDEDDLNEENSRVREQTEPYGGSESEYDFQGMEEDRYEIIEGIRYDLKPAPTVNHQQISGLIHIMLYQTCHANGTILYSPVDVFLDEENLFQPDLVFILHENASIIKKHRIEGAPDLVVEILSPSTSHNDKVRKKRQFERHGVKEYWIIDPVHRTIDQFILNNNKFELYETYIVSDRMTSPIFSCIDIDMRRVFPEIS</sequence>
<organism evidence="3 4">
    <name type="scientific">Cohnella herbarum</name>
    <dbReference type="NCBI Taxonomy" id="2728023"/>
    <lineage>
        <taxon>Bacteria</taxon>
        <taxon>Bacillati</taxon>
        <taxon>Bacillota</taxon>
        <taxon>Bacilli</taxon>
        <taxon>Bacillales</taxon>
        <taxon>Paenibacillaceae</taxon>
        <taxon>Cohnella</taxon>
    </lineage>
</organism>
<proteinExistence type="predicted"/>
<gene>
    <name evidence="3" type="ORF">HH215_14585</name>
</gene>
<name>A0A7Z2ZLR7_9BACL</name>
<dbReference type="InterPro" id="IPR012296">
    <property type="entry name" value="Nuclease_put_TT1808"/>
</dbReference>
<feature type="compositionally biased region" description="Basic and acidic residues" evidence="1">
    <location>
        <begin position="1"/>
        <end position="21"/>
    </location>
</feature>
<dbReference type="Proteomes" id="UP000502248">
    <property type="component" value="Chromosome"/>
</dbReference>
<dbReference type="AlphaFoldDB" id="A0A7Z2ZLR7"/>
<evidence type="ECO:0000313" key="4">
    <source>
        <dbReference type="Proteomes" id="UP000502248"/>
    </source>
</evidence>
<dbReference type="SUPFAM" id="SSF52980">
    <property type="entry name" value="Restriction endonuclease-like"/>
    <property type="match status" value="1"/>
</dbReference>